<dbReference type="EC" id="2.7.2.4" evidence="6"/>
<dbReference type="InterPro" id="IPR011819">
    <property type="entry name" value="AspKin_pair"/>
</dbReference>
<evidence type="ECO:0000313" key="10">
    <source>
        <dbReference type="Proteomes" id="UP001056425"/>
    </source>
</evidence>
<dbReference type="PANTHER" id="PTHR21499">
    <property type="entry name" value="ASPARTATE KINASE"/>
    <property type="match status" value="1"/>
</dbReference>
<evidence type="ECO:0000256" key="3">
    <source>
        <dbReference type="ARBA" id="ARBA00022741"/>
    </source>
</evidence>
<comment type="pathway">
    <text evidence="7">Amino-acid biosynthesis; L-threonine biosynthesis; L-threonine from L-aspartate: step 1/5.</text>
</comment>
<dbReference type="EMBL" id="CP080572">
    <property type="protein sequence ID" value="USH00019.1"/>
    <property type="molecule type" value="Genomic_DNA"/>
</dbReference>
<comment type="pathway">
    <text evidence="7">Amino-acid biosynthesis; L-methionine biosynthesis via de novo pathway; L-homoserine from L-aspartate: step 1/3.</text>
</comment>
<protein>
    <recommendedName>
        <fullName evidence="6">Aspartokinase</fullName>
        <ecNumber evidence="6">2.7.2.4</ecNumber>
    </recommendedName>
</protein>
<dbReference type="PROSITE" id="PS00324">
    <property type="entry name" value="ASPARTOKINASE"/>
    <property type="match status" value="1"/>
</dbReference>
<dbReference type="PANTHER" id="PTHR21499:SF70">
    <property type="entry name" value="ASPARTOKINASE"/>
    <property type="match status" value="1"/>
</dbReference>
<dbReference type="Pfam" id="PF00696">
    <property type="entry name" value="AA_kinase"/>
    <property type="match status" value="1"/>
</dbReference>
<sequence length="351" mass="38598">MIYKLSNKRIVVKFGGSSIKDSFREALEFVLKLHEENEVVVVLSALRGVTDALLGLAESKDKSVIGKIARKHSILADESGVDCDILEPLFVELECVLKNERRFPNKGAFIDHVLSFGERLSVIIFANALENSGIRSEVVDALHVIKTDDNFGNAAVDFSGTAKRIKLIEKLLNEGKVPVVTGFLGGYKGLRTTLGRGGSDYTATILGSLLEARAVLIMSDVRGIYTADPRIVKDAKLLPFVSYEEALNASALGMRALHEKSICPVMGRLPVILGKTDSYRLGTFVSDISAEVPILTYKPVNENFACIGVVGLREVNFNAPIYKKGKNWISFLVKREELENSLNDLHEVIFK</sequence>
<dbReference type="GO" id="GO:0004072">
    <property type="term" value="F:aspartate kinase activity"/>
    <property type="evidence" value="ECO:0007669"/>
    <property type="project" value="UniProtKB-EC"/>
</dbReference>
<keyword evidence="5" id="KW-0067">ATP-binding</keyword>
<dbReference type="AlphaFoldDB" id="A0A9E7MAG0"/>
<dbReference type="SUPFAM" id="SSF53633">
    <property type="entry name" value="Carbamate kinase-like"/>
    <property type="match status" value="1"/>
</dbReference>
<dbReference type="GO" id="GO:0009089">
    <property type="term" value="P:lysine biosynthetic process via diaminopimelate"/>
    <property type="evidence" value="ECO:0007669"/>
    <property type="project" value="TreeGrafter"/>
</dbReference>
<dbReference type="InterPro" id="IPR018042">
    <property type="entry name" value="Aspartate_kinase_CS"/>
</dbReference>
<dbReference type="Proteomes" id="UP001056425">
    <property type="component" value="Chromosome"/>
</dbReference>
<proteinExistence type="inferred from homology"/>
<accession>A0A9E7MAG0</accession>
<dbReference type="NCBIfam" id="NF006234">
    <property type="entry name" value="PRK08373.1"/>
    <property type="match status" value="1"/>
</dbReference>
<dbReference type="KEGG" id="thei:K1720_00575"/>
<dbReference type="InterPro" id="IPR001341">
    <property type="entry name" value="Asp_kinase"/>
</dbReference>
<name>A0A9E7MAG0_9EURY</name>
<keyword evidence="10" id="KW-1185">Reference proteome</keyword>
<evidence type="ECO:0000256" key="6">
    <source>
        <dbReference type="RuleBase" id="RU003448"/>
    </source>
</evidence>
<reference evidence="9 10" key="1">
    <citation type="submission" date="2021-08" db="EMBL/GenBank/DDBJ databases">
        <title>Thermococcus onnuriiensis IOH2.</title>
        <authorList>
            <person name="Park Y.-J."/>
        </authorList>
    </citation>
    <scope>NUCLEOTIDE SEQUENCE [LARGE SCALE GENOMIC DNA]</scope>
    <source>
        <strain evidence="9 10">IOH2</strain>
    </source>
</reference>
<dbReference type="NCBIfam" id="TIGR02078">
    <property type="entry name" value="AspKin_pair"/>
    <property type="match status" value="1"/>
</dbReference>
<evidence type="ECO:0000256" key="5">
    <source>
        <dbReference type="ARBA" id="ARBA00022840"/>
    </source>
</evidence>
<comment type="catalytic activity">
    <reaction evidence="6">
        <text>L-aspartate + ATP = 4-phospho-L-aspartate + ADP</text>
        <dbReference type="Rhea" id="RHEA:23776"/>
        <dbReference type="ChEBI" id="CHEBI:29991"/>
        <dbReference type="ChEBI" id="CHEBI:30616"/>
        <dbReference type="ChEBI" id="CHEBI:57535"/>
        <dbReference type="ChEBI" id="CHEBI:456216"/>
        <dbReference type="EC" id="2.7.2.4"/>
    </reaction>
</comment>
<evidence type="ECO:0000256" key="2">
    <source>
        <dbReference type="ARBA" id="ARBA00022679"/>
    </source>
</evidence>
<evidence type="ECO:0000256" key="1">
    <source>
        <dbReference type="ARBA" id="ARBA00010122"/>
    </source>
</evidence>
<organism evidence="9 10">
    <name type="scientific">Thermococcus argininiproducens</name>
    <dbReference type="NCBI Taxonomy" id="2866384"/>
    <lineage>
        <taxon>Archaea</taxon>
        <taxon>Methanobacteriati</taxon>
        <taxon>Methanobacteriota</taxon>
        <taxon>Thermococci</taxon>
        <taxon>Thermococcales</taxon>
        <taxon>Thermococcaceae</taxon>
        <taxon>Thermococcus</taxon>
    </lineage>
</organism>
<feature type="domain" description="Aspartate/glutamate/uridylate kinase" evidence="8">
    <location>
        <begin position="8"/>
        <end position="272"/>
    </location>
</feature>
<evidence type="ECO:0000259" key="8">
    <source>
        <dbReference type="Pfam" id="PF00696"/>
    </source>
</evidence>
<dbReference type="GO" id="GO:0009090">
    <property type="term" value="P:homoserine biosynthetic process"/>
    <property type="evidence" value="ECO:0007669"/>
    <property type="project" value="TreeGrafter"/>
</dbReference>
<dbReference type="GO" id="GO:0005829">
    <property type="term" value="C:cytosol"/>
    <property type="evidence" value="ECO:0007669"/>
    <property type="project" value="TreeGrafter"/>
</dbReference>
<gene>
    <name evidence="9" type="ORF">K1720_00575</name>
</gene>
<dbReference type="RefSeq" id="WP_251949285.1">
    <property type="nucleotide sequence ID" value="NZ_CP080572.1"/>
</dbReference>
<keyword evidence="2 6" id="KW-0808">Transferase</keyword>
<keyword evidence="3" id="KW-0547">Nucleotide-binding</keyword>
<keyword evidence="7" id="KW-0028">Amino-acid biosynthesis</keyword>
<comment type="pathway">
    <text evidence="7">Amino-acid biosynthesis; L-lysine biosynthesis via DAP pathway; (S)-tetrahydrodipicolinate from L-aspartate: step 1/4.</text>
</comment>
<dbReference type="GO" id="GO:0005524">
    <property type="term" value="F:ATP binding"/>
    <property type="evidence" value="ECO:0007669"/>
    <property type="project" value="UniProtKB-KW"/>
</dbReference>
<evidence type="ECO:0000256" key="4">
    <source>
        <dbReference type="ARBA" id="ARBA00022777"/>
    </source>
</evidence>
<dbReference type="InterPro" id="IPR036393">
    <property type="entry name" value="AceGlu_kinase-like_sf"/>
</dbReference>
<evidence type="ECO:0000313" key="9">
    <source>
        <dbReference type="EMBL" id="USH00019.1"/>
    </source>
</evidence>
<comment type="similarity">
    <text evidence="1 6">Belongs to the aspartokinase family.</text>
</comment>
<dbReference type="CDD" id="cd04234">
    <property type="entry name" value="AAK_AK"/>
    <property type="match status" value="1"/>
</dbReference>
<dbReference type="NCBIfam" id="TIGR00657">
    <property type="entry name" value="asp_kinases"/>
    <property type="match status" value="1"/>
</dbReference>
<keyword evidence="4 6" id="KW-0418">Kinase</keyword>
<dbReference type="InterPro" id="IPR001048">
    <property type="entry name" value="Asp/Glu/Uridylate_kinase"/>
</dbReference>
<dbReference type="Gene3D" id="3.40.1160.10">
    <property type="entry name" value="Acetylglutamate kinase-like"/>
    <property type="match status" value="1"/>
</dbReference>
<dbReference type="GeneID" id="72776792"/>
<evidence type="ECO:0000256" key="7">
    <source>
        <dbReference type="RuleBase" id="RU004249"/>
    </source>
</evidence>